<comment type="caution">
    <text evidence="1">The sequence shown here is derived from an EMBL/GenBank/DDBJ whole genome shotgun (WGS) entry which is preliminary data.</text>
</comment>
<dbReference type="EMBL" id="BKCJ011267447">
    <property type="protein sequence ID" value="GFD12706.1"/>
    <property type="molecule type" value="Genomic_DNA"/>
</dbReference>
<sequence>FGVTGAVLIANRRFLQDTQISPDWPLEYSARDQLLEAGEGHTTTTLFDATAMPISQIDAAGNRQTGRLIGISARTAEGIVLQNLTYEHDPVGNIVRLEDLSAASSAARNTKADPASLYRYDSLYQLVEATGREVNTGFSHGPALPDEQPLLPDANQLTNYTQTYTYD</sequence>
<evidence type="ECO:0000313" key="1">
    <source>
        <dbReference type="EMBL" id="GFD12706.1"/>
    </source>
</evidence>
<organism evidence="1">
    <name type="scientific">Tanacetum cinerariifolium</name>
    <name type="common">Dalmatian daisy</name>
    <name type="synonym">Chrysanthemum cinerariifolium</name>
    <dbReference type="NCBI Taxonomy" id="118510"/>
    <lineage>
        <taxon>Eukaryota</taxon>
        <taxon>Viridiplantae</taxon>
        <taxon>Streptophyta</taxon>
        <taxon>Embryophyta</taxon>
        <taxon>Tracheophyta</taxon>
        <taxon>Spermatophyta</taxon>
        <taxon>Magnoliopsida</taxon>
        <taxon>eudicotyledons</taxon>
        <taxon>Gunneridae</taxon>
        <taxon>Pentapetalae</taxon>
        <taxon>asterids</taxon>
        <taxon>campanulids</taxon>
        <taxon>Asterales</taxon>
        <taxon>Asteraceae</taxon>
        <taxon>Asteroideae</taxon>
        <taxon>Anthemideae</taxon>
        <taxon>Anthemidinae</taxon>
        <taxon>Tanacetum</taxon>
    </lineage>
</organism>
<gene>
    <name evidence="1" type="ORF">Tci_884675</name>
</gene>
<feature type="non-terminal residue" evidence="1">
    <location>
        <position position="167"/>
    </location>
</feature>
<name>A0A699TUG4_TANCI</name>
<reference evidence="1" key="1">
    <citation type="journal article" date="2019" name="Sci. Rep.">
        <title>Draft genome of Tanacetum cinerariifolium, the natural source of mosquito coil.</title>
        <authorList>
            <person name="Yamashiro T."/>
            <person name="Shiraishi A."/>
            <person name="Satake H."/>
            <person name="Nakayama K."/>
        </authorList>
    </citation>
    <scope>NUCLEOTIDE SEQUENCE</scope>
</reference>
<feature type="non-terminal residue" evidence="1">
    <location>
        <position position="1"/>
    </location>
</feature>
<protein>
    <recommendedName>
        <fullName evidence="2">Insecticide toxin TcdB middle/N-terminal domain-containing protein</fullName>
    </recommendedName>
</protein>
<accession>A0A699TUG4</accession>
<dbReference type="AlphaFoldDB" id="A0A699TUG4"/>
<evidence type="ECO:0008006" key="2">
    <source>
        <dbReference type="Google" id="ProtNLM"/>
    </source>
</evidence>
<proteinExistence type="predicted"/>
<dbReference type="Gene3D" id="2.180.10.10">
    <property type="entry name" value="RHS repeat-associated core"/>
    <property type="match status" value="1"/>
</dbReference>